<dbReference type="PANTHER" id="PTHR34220:SF7">
    <property type="entry name" value="SENSOR HISTIDINE KINASE YPDA"/>
    <property type="match status" value="1"/>
</dbReference>
<dbReference type="PANTHER" id="PTHR34220">
    <property type="entry name" value="SENSOR HISTIDINE KINASE YPDA"/>
    <property type="match status" value="1"/>
</dbReference>
<keyword evidence="8" id="KW-1185">Reference proteome</keyword>
<comment type="caution">
    <text evidence="7">The sequence shown here is derived from an EMBL/GenBank/DDBJ whole genome shotgun (WGS) entry which is preliminary data.</text>
</comment>
<evidence type="ECO:0000313" key="7">
    <source>
        <dbReference type="EMBL" id="RDY31986.1"/>
    </source>
</evidence>
<feature type="transmembrane region" description="Helical" evidence="5">
    <location>
        <begin position="21"/>
        <end position="44"/>
    </location>
</feature>
<keyword evidence="4 7" id="KW-0418">Kinase</keyword>
<dbReference type="RefSeq" id="WP_094377254.1">
    <property type="nucleotide sequence ID" value="NZ_NOKA02000007.1"/>
</dbReference>
<dbReference type="InterPro" id="IPR003660">
    <property type="entry name" value="HAMP_dom"/>
</dbReference>
<sequence length="611" mass="70810">MNKWIANLISAYKKLSMQKKMIYAFSIPVIIICMLINLVSYHVISQNYKNQLRYLVDQSCEQAKAFILNYVENMYYTSVMISDNSKVENILASSEFSKDKDLAEQYREFWNLKDAFQNIGVSNPTFRIGMYIPDYLIYSNNNDYFYPSSSLQSREDYEEMMQVISNGKMYFALIDESEPSNPSRHKSYLSLFKRMEVTDNQQEKRSYICKVEVLVSEFEKILKNANNTKNGLIYLLDEDKEILVSSDDSTIKNMYDKGCLPKSKLTSWSQWNVDDSNYYVLWQSIEESNWQIVSLIPVDQFQQQSNFIWFMILTIVIVISIAVIIISILLSRYYVGRLSKLNQKMKTLEKGKLNADIYTQYEQSGDEIDEIFINFNYMTDKLRSLMLEHYKLGKSVMSAELKALQAQINPHFLYNTLDLINWSAMDYGAQEIVDIAHNLGQFYRLSLNHGKNAILIDEELKHVEAYVNIENVHFDGAIKLMIDVPNEIRSYACLNIILQPFVENSIIHGIAEHSEIKECNIKISAELEDEDIMIHIADDAKGMDESQVSQLLNNSSSDANNGYGVKNINFRIKLCYGDKYGITYDSIPKNGTIVHIRIPIMAYNELEDNLK</sequence>
<dbReference type="Gene3D" id="3.30.565.10">
    <property type="entry name" value="Histidine kinase-like ATPase, C-terminal domain"/>
    <property type="match status" value="1"/>
</dbReference>
<evidence type="ECO:0000259" key="6">
    <source>
        <dbReference type="PROSITE" id="PS50885"/>
    </source>
</evidence>
<evidence type="ECO:0000256" key="2">
    <source>
        <dbReference type="ARBA" id="ARBA00022553"/>
    </source>
</evidence>
<name>A0A371JH04_9FIRM</name>
<keyword evidence="2" id="KW-0597">Phosphoprotein</keyword>
<keyword evidence="5" id="KW-0812">Transmembrane</keyword>
<dbReference type="Proteomes" id="UP000216411">
    <property type="component" value="Unassembled WGS sequence"/>
</dbReference>
<accession>A0A371JH04</accession>
<dbReference type="SMART" id="SM00304">
    <property type="entry name" value="HAMP"/>
    <property type="match status" value="1"/>
</dbReference>
<dbReference type="CDD" id="cd06225">
    <property type="entry name" value="HAMP"/>
    <property type="match status" value="1"/>
</dbReference>
<evidence type="ECO:0000256" key="1">
    <source>
        <dbReference type="ARBA" id="ARBA00004370"/>
    </source>
</evidence>
<feature type="transmembrane region" description="Helical" evidence="5">
    <location>
        <begin position="307"/>
        <end position="335"/>
    </location>
</feature>
<reference evidence="7 8" key="1">
    <citation type="journal article" date="2017" name="Genome Announc.">
        <title>Draft Genome Sequence of a Sporulating and Motile Strain of Lachnotalea glycerini Isolated from Water in Quebec City, Canada.</title>
        <authorList>
            <person name="Maheux A.F."/>
            <person name="Boudreau D.K."/>
            <person name="Berube E."/>
            <person name="Boissinot M."/>
            <person name="Raymond F."/>
            <person name="Brodeur S."/>
            <person name="Corbeil J."/>
            <person name="Isabel S."/>
            <person name="Omar R.F."/>
            <person name="Bergeron M.G."/>
        </authorList>
    </citation>
    <scope>NUCLEOTIDE SEQUENCE [LARGE SCALE GENOMIC DNA]</scope>
    <source>
        <strain evidence="7 8">CCRI-19302</strain>
    </source>
</reference>
<dbReference type="InterPro" id="IPR036890">
    <property type="entry name" value="HATPase_C_sf"/>
</dbReference>
<proteinExistence type="predicted"/>
<dbReference type="SUPFAM" id="SSF158472">
    <property type="entry name" value="HAMP domain-like"/>
    <property type="match status" value="1"/>
</dbReference>
<keyword evidence="3" id="KW-0808">Transferase</keyword>
<dbReference type="InterPro" id="IPR003594">
    <property type="entry name" value="HATPase_dom"/>
</dbReference>
<dbReference type="GO" id="GO:0000155">
    <property type="term" value="F:phosphorelay sensor kinase activity"/>
    <property type="evidence" value="ECO:0007669"/>
    <property type="project" value="InterPro"/>
</dbReference>
<keyword evidence="5" id="KW-0472">Membrane</keyword>
<dbReference type="EMBL" id="NOKA02000007">
    <property type="protein sequence ID" value="RDY31986.1"/>
    <property type="molecule type" value="Genomic_DNA"/>
</dbReference>
<comment type="subcellular location">
    <subcellularLocation>
        <location evidence="1">Membrane</location>
    </subcellularLocation>
</comment>
<organism evidence="7 8">
    <name type="scientific">Lachnotalea glycerini</name>
    <dbReference type="NCBI Taxonomy" id="1763509"/>
    <lineage>
        <taxon>Bacteria</taxon>
        <taxon>Bacillati</taxon>
        <taxon>Bacillota</taxon>
        <taxon>Clostridia</taxon>
        <taxon>Lachnospirales</taxon>
        <taxon>Lachnospiraceae</taxon>
        <taxon>Lachnotalea</taxon>
    </lineage>
</organism>
<gene>
    <name evidence="7" type="ORF">CG710_006695</name>
</gene>
<evidence type="ECO:0000256" key="4">
    <source>
        <dbReference type="ARBA" id="ARBA00022777"/>
    </source>
</evidence>
<dbReference type="OrthoDB" id="9809348at2"/>
<dbReference type="Pfam" id="PF02518">
    <property type="entry name" value="HATPase_c"/>
    <property type="match status" value="1"/>
</dbReference>
<keyword evidence="5" id="KW-1133">Transmembrane helix</keyword>
<dbReference type="InterPro" id="IPR010559">
    <property type="entry name" value="Sig_transdc_His_kin_internal"/>
</dbReference>
<evidence type="ECO:0000313" key="8">
    <source>
        <dbReference type="Proteomes" id="UP000216411"/>
    </source>
</evidence>
<dbReference type="InterPro" id="IPR050640">
    <property type="entry name" value="Bact_2-comp_sensor_kinase"/>
</dbReference>
<protein>
    <submittedName>
        <fullName evidence="7">Sensor histidine kinase</fullName>
    </submittedName>
</protein>
<dbReference type="PROSITE" id="PS50885">
    <property type="entry name" value="HAMP"/>
    <property type="match status" value="1"/>
</dbReference>
<dbReference type="Pfam" id="PF06580">
    <property type="entry name" value="His_kinase"/>
    <property type="match status" value="1"/>
</dbReference>
<evidence type="ECO:0000256" key="3">
    <source>
        <dbReference type="ARBA" id="ARBA00022679"/>
    </source>
</evidence>
<dbReference type="SUPFAM" id="SSF55874">
    <property type="entry name" value="ATPase domain of HSP90 chaperone/DNA topoisomerase II/histidine kinase"/>
    <property type="match status" value="1"/>
</dbReference>
<dbReference type="Gene3D" id="6.10.340.10">
    <property type="match status" value="1"/>
</dbReference>
<feature type="domain" description="HAMP" evidence="6">
    <location>
        <begin position="332"/>
        <end position="387"/>
    </location>
</feature>
<dbReference type="AlphaFoldDB" id="A0A371JH04"/>
<evidence type="ECO:0000256" key="5">
    <source>
        <dbReference type="SAM" id="Phobius"/>
    </source>
</evidence>
<dbReference type="GO" id="GO:0016020">
    <property type="term" value="C:membrane"/>
    <property type="evidence" value="ECO:0007669"/>
    <property type="project" value="UniProtKB-SubCell"/>
</dbReference>